<comment type="similarity">
    <text evidence="1">Belongs to the short-chain dehydrogenases/reductases (SDR) family.</text>
</comment>
<dbReference type="PROSITE" id="PS50890">
    <property type="entry name" value="PUA"/>
    <property type="match status" value="1"/>
</dbReference>
<proteinExistence type="inferred from homology"/>
<organism evidence="2">
    <name type="scientific">marine metagenome</name>
    <dbReference type="NCBI Taxonomy" id="408172"/>
    <lineage>
        <taxon>unclassified sequences</taxon>
        <taxon>metagenomes</taxon>
        <taxon>ecological metagenomes</taxon>
    </lineage>
</organism>
<protein>
    <recommendedName>
        <fullName evidence="3">Oxidoreductase</fullName>
    </recommendedName>
</protein>
<accession>A0A382E648</accession>
<dbReference type="PROSITE" id="PS00061">
    <property type="entry name" value="ADH_SHORT"/>
    <property type="match status" value="1"/>
</dbReference>
<dbReference type="PRINTS" id="PR00081">
    <property type="entry name" value="GDHRDH"/>
</dbReference>
<dbReference type="AlphaFoldDB" id="A0A382E648"/>
<name>A0A382E648_9ZZZZ</name>
<reference evidence="2" key="1">
    <citation type="submission" date="2018-05" db="EMBL/GenBank/DDBJ databases">
        <authorList>
            <person name="Lanie J.A."/>
            <person name="Ng W.-L."/>
            <person name="Kazmierczak K.M."/>
            <person name="Andrzejewski T.M."/>
            <person name="Davidsen T.M."/>
            <person name="Wayne K.J."/>
            <person name="Tettelin H."/>
            <person name="Glass J.I."/>
            <person name="Rusch D."/>
            <person name="Podicherti R."/>
            <person name="Tsui H.-C.T."/>
            <person name="Winkler M.E."/>
        </authorList>
    </citation>
    <scope>NUCLEOTIDE SEQUENCE</scope>
</reference>
<dbReference type="InterPro" id="IPR020904">
    <property type="entry name" value="Sc_DH/Rdtase_CS"/>
</dbReference>
<feature type="non-terminal residue" evidence="2">
    <location>
        <position position="248"/>
    </location>
</feature>
<evidence type="ECO:0008006" key="3">
    <source>
        <dbReference type="Google" id="ProtNLM"/>
    </source>
</evidence>
<dbReference type="GO" id="GO:0016616">
    <property type="term" value="F:oxidoreductase activity, acting on the CH-OH group of donors, NAD or NADP as acceptor"/>
    <property type="evidence" value="ECO:0007669"/>
    <property type="project" value="TreeGrafter"/>
</dbReference>
<dbReference type="PRINTS" id="PR00080">
    <property type="entry name" value="SDRFAMILY"/>
</dbReference>
<dbReference type="CDD" id="cd05233">
    <property type="entry name" value="SDR_c"/>
    <property type="match status" value="1"/>
</dbReference>
<dbReference type="Gene3D" id="3.40.50.720">
    <property type="entry name" value="NAD(P)-binding Rossmann-like Domain"/>
    <property type="match status" value="1"/>
</dbReference>
<evidence type="ECO:0000256" key="1">
    <source>
        <dbReference type="ARBA" id="ARBA00006484"/>
    </source>
</evidence>
<dbReference type="FunFam" id="3.40.50.720:FF:000084">
    <property type="entry name" value="Short-chain dehydrogenase reductase"/>
    <property type="match status" value="1"/>
</dbReference>
<dbReference type="InterPro" id="IPR002347">
    <property type="entry name" value="SDR_fam"/>
</dbReference>
<dbReference type="PANTHER" id="PTHR42760">
    <property type="entry name" value="SHORT-CHAIN DEHYDROGENASES/REDUCTASES FAMILY MEMBER"/>
    <property type="match status" value="1"/>
</dbReference>
<sequence length="248" mass="26258">MTILDQFKLDGQVAVVTGGGRGIGEAIALGMAEAGADIVVAARRTEEIEAIADKVRALGRKALAITTDMMEIEQVQALADQTFRDMGALSCWVSNAGGADDRVPRTFLEMPERQWDFQLNLNLKAVWTGAQAAGNIMKDNDGGSIINISSQAANRPSPYNGPYAVAKSGVNNLTQTLAAEMGPLGIRVNTVSPGPIPTEVFLEFTGMSEDDIPNMGKQFGVPLGRIGMPEDIAPACVYLASPASSWMT</sequence>
<evidence type="ECO:0000313" key="2">
    <source>
        <dbReference type="EMBL" id="SVB45594.1"/>
    </source>
</evidence>
<gene>
    <name evidence="2" type="ORF">METZ01_LOCUS198448</name>
</gene>
<dbReference type="SUPFAM" id="SSF51735">
    <property type="entry name" value="NAD(P)-binding Rossmann-fold domains"/>
    <property type="match status" value="1"/>
</dbReference>
<dbReference type="EMBL" id="UINC01042657">
    <property type="protein sequence ID" value="SVB45594.1"/>
    <property type="molecule type" value="Genomic_DNA"/>
</dbReference>
<dbReference type="InterPro" id="IPR036291">
    <property type="entry name" value="NAD(P)-bd_dom_sf"/>
</dbReference>
<dbReference type="Pfam" id="PF13561">
    <property type="entry name" value="adh_short_C2"/>
    <property type="match status" value="1"/>
</dbReference>